<keyword evidence="5" id="KW-0812">Transmembrane</keyword>
<sequence length="533" mass="60892">MFSLKMSCYNQRFFLCATFFFLLSIWVPQTKGEKILFIFPLASKSMANIFEPLVKGLAERGHELKVVTPVRIDTPNNTKVIQLNPLSADFFSKDYPEPFGIRRQSKLFAFPMPFIIKGCHQVYENTEFRNLVNEKFDLVVLNIIYNDCFAGLVHKIGSPVILVSSLPPPSQFTQMLGNHMPSSFVPIVVMSDGSDKMNFIQRTKNFLYNMYMIIVVDIWTRPPMEQIYREYLGQELPSVKEILRKQVSLILMNSHFAVTAPRPLLPSVIEIGGIHCQPAKPLPKDLEEFASGAKDGFIVFSMGSIIKASNMPESVRLAFVRTFAKLKQRVIWKWDKAEGMLDLPANVKLVKWLPQQDILGHPNIRLFITHGGLLSTEEAVYHGVPVLGMPVFVDQDANMHQAEMLGFGIKGEILDLTQDKLEPLIRRILEDPRYMSKAKELSRIFRDQPETSLERAIYYSEYVMRHKGAYHLRSGAMELNVFQYHSIDVVLLLLTVSLTTLFVLMYVVKSILKFLFSSTQSSKRKGGGKRKKH</sequence>
<accession>A0ABP1Q449</accession>
<feature type="chain" id="PRO_5044999034" description="UDP-glucuronosyltransferase" evidence="5">
    <location>
        <begin position="33"/>
        <end position="533"/>
    </location>
</feature>
<feature type="transmembrane region" description="Helical" evidence="5">
    <location>
        <begin position="489"/>
        <end position="508"/>
    </location>
</feature>
<evidence type="ECO:0000313" key="6">
    <source>
        <dbReference type="EMBL" id="CAL8088550.1"/>
    </source>
</evidence>
<dbReference type="InterPro" id="IPR050271">
    <property type="entry name" value="UDP-glycosyltransferase"/>
</dbReference>
<dbReference type="InterPro" id="IPR035595">
    <property type="entry name" value="UDP_glycos_trans_CS"/>
</dbReference>
<evidence type="ECO:0000256" key="3">
    <source>
        <dbReference type="ARBA" id="ARBA00022679"/>
    </source>
</evidence>
<dbReference type="PANTHER" id="PTHR48043">
    <property type="entry name" value="EG:EG0003.4 PROTEIN-RELATED"/>
    <property type="match status" value="1"/>
</dbReference>
<feature type="signal peptide" evidence="5">
    <location>
        <begin position="1"/>
        <end position="32"/>
    </location>
</feature>
<evidence type="ECO:0000256" key="5">
    <source>
        <dbReference type="RuleBase" id="RU362059"/>
    </source>
</evidence>
<dbReference type="Gene3D" id="3.40.50.2000">
    <property type="entry name" value="Glycogen Phosphorylase B"/>
    <property type="match status" value="1"/>
</dbReference>
<comment type="catalytic activity">
    <reaction evidence="5">
        <text>glucuronate acceptor + UDP-alpha-D-glucuronate = acceptor beta-D-glucuronoside + UDP + H(+)</text>
        <dbReference type="Rhea" id="RHEA:21032"/>
        <dbReference type="ChEBI" id="CHEBI:15378"/>
        <dbReference type="ChEBI" id="CHEBI:58052"/>
        <dbReference type="ChEBI" id="CHEBI:58223"/>
        <dbReference type="ChEBI" id="CHEBI:132367"/>
        <dbReference type="ChEBI" id="CHEBI:132368"/>
        <dbReference type="EC" id="2.4.1.17"/>
    </reaction>
</comment>
<dbReference type="Pfam" id="PF00201">
    <property type="entry name" value="UDPGT"/>
    <property type="match status" value="1"/>
</dbReference>
<proteinExistence type="inferred from homology"/>
<dbReference type="SUPFAM" id="SSF53756">
    <property type="entry name" value="UDP-Glycosyltransferase/glycogen phosphorylase"/>
    <property type="match status" value="1"/>
</dbReference>
<keyword evidence="5" id="KW-0472">Membrane</keyword>
<dbReference type="PANTHER" id="PTHR48043:SF159">
    <property type="entry name" value="EG:EG0003.4 PROTEIN-RELATED"/>
    <property type="match status" value="1"/>
</dbReference>
<gene>
    <name evidence="6" type="ORF">ODALV1_LOCUS7092</name>
</gene>
<comment type="similarity">
    <text evidence="1 4">Belongs to the UDP-glycosyltransferase family.</text>
</comment>
<organism evidence="6 7">
    <name type="scientific">Orchesella dallaii</name>
    <dbReference type="NCBI Taxonomy" id="48710"/>
    <lineage>
        <taxon>Eukaryota</taxon>
        <taxon>Metazoa</taxon>
        <taxon>Ecdysozoa</taxon>
        <taxon>Arthropoda</taxon>
        <taxon>Hexapoda</taxon>
        <taxon>Collembola</taxon>
        <taxon>Entomobryomorpha</taxon>
        <taxon>Entomobryoidea</taxon>
        <taxon>Orchesellidae</taxon>
        <taxon>Orchesellinae</taxon>
        <taxon>Orchesella</taxon>
    </lineage>
</organism>
<evidence type="ECO:0000256" key="4">
    <source>
        <dbReference type="RuleBase" id="RU003718"/>
    </source>
</evidence>
<dbReference type="EMBL" id="CAXLJM020000022">
    <property type="protein sequence ID" value="CAL8088550.1"/>
    <property type="molecule type" value="Genomic_DNA"/>
</dbReference>
<protein>
    <recommendedName>
        <fullName evidence="5">UDP-glucuronosyltransferase</fullName>
        <ecNumber evidence="5">2.4.1.17</ecNumber>
    </recommendedName>
</protein>
<reference evidence="6 7" key="1">
    <citation type="submission" date="2024-08" db="EMBL/GenBank/DDBJ databases">
        <authorList>
            <person name="Cucini C."/>
            <person name="Frati F."/>
        </authorList>
    </citation>
    <scope>NUCLEOTIDE SEQUENCE [LARGE SCALE GENOMIC DNA]</scope>
</reference>
<keyword evidence="7" id="KW-1185">Reference proteome</keyword>
<dbReference type="CDD" id="cd03784">
    <property type="entry name" value="GT1_Gtf-like"/>
    <property type="match status" value="1"/>
</dbReference>
<evidence type="ECO:0000313" key="7">
    <source>
        <dbReference type="Proteomes" id="UP001642540"/>
    </source>
</evidence>
<keyword evidence="5" id="KW-0732">Signal</keyword>
<comment type="subcellular location">
    <subcellularLocation>
        <location evidence="5">Membrane</location>
        <topology evidence="5">Single-pass membrane protein</topology>
    </subcellularLocation>
</comment>
<keyword evidence="5" id="KW-1133">Transmembrane helix</keyword>
<comment type="caution">
    <text evidence="6">The sequence shown here is derived from an EMBL/GenBank/DDBJ whole genome shotgun (WGS) entry which is preliminary data.</text>
</comment>
<evidence type="ECO:0000256" key="2">
    <source>
        <dbReference type="ARBA" id="ARBA00022676"/>
    </source>
</evidence>
<dbReference type="Proteomes" id="UP001642540">
    <property type="component" value="Unassembled WGS sequence"/>
</dbReference>
<keyword evidence="3 4" id="KW-0808">Transferase</keyword>
<dbReference type="EC" id="2.4.1.17" evidence="5"/>
<dbReference type="PROSITE" id="PS00375">
    <property type="entry name" value="UDPGT"/>
    <property type="match status" value="1"/>
</dbReference>
<name>A0ABP1Q449_9HEXA</name>
<evidence type="ECO:0000256" key="1">
    <source>
        <dbReference type="ARBA" id="ARBA00009995"/>
    </source>
</evidence>
<keyword evidence="2 4" id="KW-0328">Glycosyltransferase</keyword>
<dbReference type="InterPro" id="IPR002213">
    <property type="entry name" value="UDP_glucos_trans"/>
</dbReference>